<proteinExistence type="predicted"/>
<keyword evidence="2" id="KW-1133">Transmembrane helix</keyword>
<feature type="coiled-coil region" evidence="1">
    <location>
        <begin position="97"/>
        <end position="124"/>
    </location>
</feature>
<keyword evidence="2" id="KW-0812">Transmembrane</keyword>
<name>A0ABX6IQJ3_9CHLA</name>
<keyword evidence="4" id="KW-1185">Reference proteome</keyword>
<feature type="transmembrane region" description="Helical" evidence="2">
    <location>
        <begin position="36"/>
        <end position="61"/>
    </location>
</feature>
<evidence type="ECO:0000256" key="2">
    <source>
        <dbReference type="SAM" id="Phobius"/>
    </source>
</evidence>
<dbReference type="Proteomes" id="UP000512184">
    <property type="component" value="Chromosome"/>
</dbReference>
<keyword evidence="1" id="KW-0175">Coiled coil</keyword>
<dbReference type="EMBL" id="CP035278">
    <property type="protein sequence ID" value="QHP83409.1"/>
    <property type="molecule type" value="Genomic_DNA"/>
</dbReference>
<feature type="transmembrane region" description="Helical" evidence="2">
    <location>
        <begin position="67"/>
        <end position="92"/>
    </location>
</feature>
<evidence type="ECO:0000313" key="3">
    <source>
        <dbReference type="EMBL" id="QHP83409.1"/>
    </source>
</evidence>
<protein>
    <submittedName>
        <fullName evidence="3">Inclusion membrane protein-29</fullName>
    </submittedName>
</protein>
<evidence type="ECO:0000256" key="1">
    <source>
        <dbReference type="SAM" id="Coils"/>
    </source>
</evidence>
<gene>
    <name evidence="3" type="primary">inclusion membrane protein-29</name>
    <name evidence="3" type="ORF">Chls_534</name>
</gene>
<sequence length="181" mass="20075">MRCCCCIERAKPLNTDVRTVLETKEQRKKDVLCERVAAFVFTLIGVMLLGIGMMLSCAVFGGSLGMIGNGLILAALGAVCLGLGLCRLFLLVEGRPMERMKKRLLNQLEALKRENQELKAIRELQLGILEGYAQQVEDMNAAQERSIATRNELLKEQEAIVGRLERLLGKKNTKASVEVLL</sequence>
<evidence type="ECO:0000313" key="4">
    <source>
        <dbReference type="Proteomes" id="UP000512184"/>
    </source>
</evidence>
<organism evidence="3 4">
    <name type="scientific">Chlamydia suis</name>
    <dbReference type="NCBI Taxonomy" id="83559"/>
    <lineage>
        <taxon>Bacteria</taxon>
        <taxon>Pseudomonadati</taxon>
        <taxon>Chlamydiota</taxon>
        <taxon>Chlamydiia</taxon>
        <taxon>Chlamydiales</taxon>
        <taxon>Chlamydiaceae</taxon>
        <taxon>Chlamydia/Chlamydophila group</taxon>
        <taxon>Chlamydia</taxon>
    </lineage>
</organism>
<dbReference type="RefSeq" id="WP_258317512.1">
    <property type="nucleotide sequence ID" value="NZ_CP035278.1"/>
</dbReference>
<reference evidence="3" key="1">
    <citation type="submission" date="2019-01" db="EMBL/GenBank/DDBJ databases">
        <title>Whole genome sequencing and annotation enables comparative genome analysis that reveals unique features of the Chlamydia suis R19 Genome.</title>
        <authorList>
            <person name="Dimond Z.E."/>
        </authorList>
    </citation>
    <scope>NUCLEOTIDE SEQUENCE [LARGE SCALE GENOMIC DNA]</scope>
    <source>
        <strain evidence="3">R19</strain>
    </source>
</reference>
<keyword evidence="2" id="KW-0472">Membrane</keyword>
<accession>A0ABX6IQJ3</accession>